<protein>
    <submittedName>
        <fullName evidence="1">Uncharacterized protein</fullName>
    </submittedName>
</protein>
<dbReference type="EMBL" id="MRVG01000001">
    <property type="protein sequence ID" value="PMB72952.1"/>
    <property type="molecule type" value="Genomic_DNA"/>
</dbReference>
<evidence type="ECO:0000313" key="1">
    <source>
        <dbReference type="EMBL" id="PMB72952.1"/>
    </source>
</evidence>
<organism evidence="1 2">
    <name type="scientific">Beauveria bassiana</name>
    <name type="common">White muscardine disease fungus</name>
    <name type="synonym">Tritirachium shiotae</name>
    <dbReference type="NCBI Taxonomy" id="176275"/>
    <lineage>
        <taxon>Eukaryota</taxon>
        <taxon>Fungi</taxon>
        <taxon>Dikarya</taxon>
        <taxon>Ascomycota</taxon>
        <taxon>Pezizomycotina</taxon>
        <taxon>Sordariomycetes</taxon>
        <taxon>Hypocreomycetidae</taxon>
        <taxon>Hypocreales</taxon>
        <taxon>Cordycipitaceae</taxon>
        <taxon>Beauveria</taxon>
    </lineage>
</organism>
<name>A0A2N6P0A8_BEABA</name>
<dbReference type="Proteomes" id="UP000235728">
    <property type="component" value="Unassembled WGS sequence"/>
</dbReference>
<dbReference type="AlphaFoldDB" id="A0A2N6P0A8"/>
<sequence length="311" mass="36232">MPRPETKESTPHPYTVYITLQYLRTINEQHKYHWGLYVTENRVPEGTLFHATDRGRRALDLYVEFRTVSDPMRSKTMTACLVLCRAPSIDTIKSIAAQIPLMDPRHIPRGEVQWTCRVWVKELLSGLQRHKVIKLPGTIGNIEHRAVRAADTLRDQGATRLINELDWILPPPQAMGNNRPVRYYGPSPMDTEVEYGGDRRHGHGCRYYGPSPMETEVHHPVMHRTGAVEVRRERYYGPSPMETETHVPEMHRPRAVEGHCERYYGPSPMETETHVPEMHRPRAVEVRRHHYHEQRPTAGDRTYQYVNAVRR</sequence>
<comment type="caution">
    <text evidence="1">The sequence shown here is derived from an EMBL/GenBank/DDBJ whole genome shotgun (WGS) entry which is preliminary data.</text>
</comment>
<accession>A0A2N6P0A8</accession>
<reference evidence="1 2" key="1">
    <citation type="journal article" date="2016" name="Appl. Microbiol. Biotechnol.">
        <title>Characterization of T-DNA insertion mutants with decreased virulence in the entomopathogenic fungus Beauveria bassiana JEF-007.</title>
        <authorList>
            <person name="Kim S."/>
            <person name="Lee S.J."/>
            <person name="Nai Y.S."/>
            <person name="Yu J.S."/>
            <person name="Lee M.R."/>
            <person name="Yang Y.T."/>
            <person name="Kim J.S."/>
        </authorList>
    </citation>
    <scope>NUCLEOTIDE SEQUENCE [LARGE SCALE GENOMIC DNA]</scope>
    <source>
        <strain evidence="1 2">JEF-007</strain>
    </source>
</reference>
<dbReference type="Pfam" id="PF21858">
    <property type="entry name" value="DUF6914"/>
    <property type="match status" value="1"/>
</dbReference>
<gene>
    <name evidence="1" type="ORF">BM221_000369</name>
</gene>
<evidence type="ECO:0000313" key="2">
    <source>
        <dbReference type="Proteomes" id="UP000235728"/>
    </source>
</evidence>
<dbReference type="InterPro" id="IPR054208">
    <property type="entry name" value="DUF6914"/>
</dbReference>
<proteinExistence type="predicted"/>